<organism evidence="1 2">
    <name type="scientific">Paeniroseomonas aquatica</name>
    <dbReference type="NCBI Taxonomy" id="373043"/>
    <lineage>
        <taxon>Bacteria</taxon>
        <taxon>Pseudomonadati</taxon>
        <taxon>Pseudomonadota</taxon>
        <taxon>Alphaproteobacteria</taxon>
        <taxon>Acetobacterales</taxon>
        <taxon>Acetobacteraceae</taxon>
        <taxon>Paeniroseomonas</taxon>
    </lineage>
</organism>
<dbReference type="Proteomes" id="UP001529369">
    <property type="component" value="Unassembled WGS sequence"/>
</dbReference>
<dbReference type="EC" id="2.1.1.-" evidence="1"/>
<keyword evidence="2" id="KW-1185">Reference proteome</keyword>
<reference evidence="2" key="1">
    <citation type="journal article" date="2019" name="Int. J. Syst. Evol. Microbiol.">
        <title>The Global Catalogue of Microorganisms (GCM) 10K type strain sequencing project: providing services to taxonomists for standard genome sequencing and annotation.</title>
        <authorList>
            <consortium name="The Broad Institute Genomics Platform"/>
            <consortium name="The Broad Institute Genome Sequencing Center for Infectious Disease"/>
            <person name="Wu L."/>
            <person name="Ma J."/>
        </authorList>
    </citation>
    <scope>NUCLEOTIDE SEQUENCE [LARGE SCALE GENOMIC DNA]</scope>
    <source>
        <strain evidence="2">CECT 7131</strain>
    </source>
</reference>
<dbReference type="GO" id="GO:0008168">
    <property type="term" value="F:methyltransferase activity"/>
    <property type="evidence" value="ECO:0007669"/>
    <property type="project" value="UniProtKB-KW"/>
</dbReference>
<dbReference type="GO" id="GO:0032259">
    <property type="term" value="P:methylation"/>
    <property type="evidence" value="ECO:0007669"/>
    <property type="project" value="UniProtKB-KW"/>
</dbReference>
<dbReference type="Gene3D" id="3.40.50.150">
    <property type="entry name" value="Vaccinia Virus protein VP39"/>
    <property type="match status" value="1"/>
</dbReference>
<dbReference type="InterPro" id="IPR029063">
    <property type="entry name" value="SAM-dependent_MTases_sf"/>
</dbReference>
<dbReference type="SUPFAM" id="SSF53335">
    <property type="entry name" value="S-adenosyl-L-methionine-dependent methyltransferases"/>
    <property type="match status" value="1"/>
</dbReference>
<sequence length="230" mass="26048">MSEMYQDGKYAEANPTWHEEDAVWKAQQIKSILIDNGVKFENLCEVGCGAGGILVELSKAFPDVRFTGYDISPQAHEMAARKKSSKIHFQLKDLLAEEGLQFDIVSVIDVIEHVEDYLGFVKKLKRYGTFKVFHIPLDLSVQSLARMKPIMNLRKAVGHIHYFNKDLALAALVDCGYDIIDWRYTASRLELPNQAVSSRLMANPRRWLHKVSPDLAVRILGGYSLIVLAK</sequence>
<evidence type="ECO:0000313" key="2">
    <source>
        <dbReference type="Proteomes" id="UP001529369"/>
    </source>
</evidence>
<gene>
    <name evidence="1" type="ORF">QWZ14_17025</name>
</gene>
<keyword evidence="1" id="KW-0489">Methyltransferase</keyword>
<name>A0ABT8A8N5_9PROT</name>
<dbReference type="RefSeq" id="WP_290317966.1">
    <property type="nucleotide sequence ID" value="NZ_JAUFPN010000165.1"/>
</dbReference>
<comment type="caution">
    <text evidence="1">The sequence shown here is derived from an EMBL/GenBank/DDBJ whole genome shotgun (WGS) entry which is preliminary data.</text>
</comment>
<proteinExistence type="predicted"/>
<accession>A0ABT8A8N5</accession>
<keyword evidence="1" id="KW-0808">Transferase</keyword>
<protein>
    <submittedName>
        <fullName evidence="1">Class I SAM-dependent methyltransferase</fullName>
        <ecNumber evidence="1">2.1.1.-</ecNumber>
    </submittedName>
</protein>
<evidence type="ECO:0000313" key="1">
    <source>
        <dbReference type="EMBL" id="MDN3566074.1"/>
    </source>
</evidence>
<dbReference type="CDD" id="cd02440">
    <property type="entry name" value="AdoMet_MTases"/>
    <property type="match status" value="1"/>
</dbReference>
<dbReference type="EMBL" id="JAUFPN010000165">
    <property type="protein sequence ID" value="MDN3566074.1"/>
    <property type="molecule type" value="Genomic_DNA"/>
</dbReference>
<dbReference type="PANTHER" id="PTHR43861">
    <property type="entry name" value="TRANS-ACONITATE 2-METHYLTRANSFERASE-RELATED"/>
    <property type="match status" value="1"/>
</dbReference>
<dbReference type="Pfam" id="PF13489">
    <property type="entry name" value="Methyltransf_23"/>
    <property type="match status" value="1"/>
</dbReference>